<gene>
    <name evidence="2" type="ORF">ACFSUS_18215</name>
</gene>
<evidence type="ECO:0000256" key="1">
    <source>
        <dbReference type="SAM" id="Phobius"/>
    </source>
</evidence>
<evidence type="ECO:0000313" key="3">
    <source>
        <dbReference type="Proteomes" id="UP001597469"/>
    </source>
</evidence>
<proteinExistence type="predicted"/>
<sequence length="202" mass="23436">MKVYKSYWNGLLLIPPVIYYLFFLAHALNVPVGDDFIVILKFLIEWDWASSFAQKWYLLTQNFIEHRLVYTRFSALTVRLLVGQLDFRGVMLLGNLCLIGVLWILVYPLKATKLPAWYGLLSRLYCFNLLLMKAISQFLGHCFHQLHAGVFLRYVEYAFTRDKASPGKQLICHCCRDCYVDFGKRNAGLASWHDASDTTTSF</sequence>
<keyword evidence="3" id="KW-1185">Reference proteome</keyword>
<keyword evidence="1" id="KW-0812">Transmembrane</keyword>
<name>A0ABW5M6H8_9BACT</name>
<comment type="caution">
    <text evidence="2">The sequence shown here is derived from an EMBL/GenBank/DDBJ whole genome shotgun (WGS) entry which is preliminary data.</text>
</comment>
<keyword evidence="1" id="KW-1133">Transmembrane helix</keyword>
<dbReference type="RefSeq" id="WP_381525123.1">
    <property type="nucleotide sequence ID" value="NZ_JBHULN010000011.1"/>
</dbReference>
<dbReference type="EMBL" id="JBHULN010000011">
    <property type="protein sequence ID" value="MFD2572580.1"/>
    <property type="molecule type" value="Genomic_DNA"/>
</dbReference>
<organism evidence="2 3">
    <name type="scientific">Spirosoma soli</name>
    <dbReference type="NCBI Taxonomy" id="1770529"/>
    <lineage>
        <taxon>Bacteria</taxon>
        <taxon>Pseudomonadati</taxon>
        <taxon>Bacteroidota</taxon>
        <taxon>Cytophagia</taxon>
        <taxon>Cytophagales</taxon>
        <taxon>Cytophagaceae</taxon>
        <taxon>Spirosoma</taxon>
    </lineage>
</organism>
<keyword evidence="1" id="KW-0472">Membrane</keyword>
<accession>A0ABW5M6H8</accession>
<evidence type="ECO:0000313" key="2">
    <source>
        <dbReference type="EMBL" id="MFD2572580.1"/>
    </source>
</evidence>
<feature type="transmembrane region" description="Helical" evidence="1">
    <location>
        <begin position="7"/>
        <end position="28"/>
    </location>
</feature>
<protein>
    <submittedName>
        <fullName evidence="2">Uncharacterized protein</fullName>
    </submittedName>
</protein>
<reference evidence="3" key="1">
    <citation type="journal article" date="2019" name="Int. J. Syst. Evol. Microbiol.">
        <title>The Global Catalogue of Microorganisms (GCM) 10K type strain sequencing project: providing services to taxonomists for standard genome sequencing and annotation.</title>
        <authorList>
            <consortium name="The Broad Institute Genomics Platform"/>
            <consortium name="The Broad Institute Genome Sequencing Center for Infectious Disease"/>
            <person name="Wu L."/>
            <person name="Ma J."/>
        </authorList>
    </citation>
    <scope>NUCLEOTIDE SEQUENCE [LARGE SCALE GENOMIC DNA]</scope>
    <source>
        <strain evidence="3">KCTC 42805</strain>
    </source>
</reference>
<feature type="transmembrane region" description="Helical" evidence="1">
    <location>
        <begin position="89"/>
        <end position="109"/>
    </location>
</feature>
<dbReference type="Proteomes" id="UP001597469">
    <property type="component" value="Unassembled WGS sequence"/>
</dbReference>